<comment type="subcellular location">
    <subcellularLocation>
        <location evidence="1">Membrane</location>
        <topology evidence="1">Multi-pass membrane protein</topology>
    </subcellularLocation>
</comment>
<proteinExistence type="predicted"/>
<dbReference type="OrthoDB" id="194139at2759"/>
<feature type="transmembrane region" description="Helical" evidence="6">
    <location>
        <begin position="387"/>
        <end position="406"/>
    </location>
</feature>
<feature type="transmembrane region" description="Helical" evidence="6">
    <location>
        <begin position="444"/>
        <end position="464"/>
    </location>
</feature>
<dbReference type="PANTHER" id="PTHR23507">
    <property type="entry name" value="ZGC:174356"/>
    <property type="match status" value="1"/>
</dbReference>
<evidence type="ECO:0000256" key="2">
    <source>
        <dbReference type="ARBA" id="ARBA00022692"/>
    </source>
</evidence>
<feature type="transmembrane region" description="Helical" evidence="6">
    <location>
        <begin position="312"/>
        <end position="335"/>
    </location>
</feature>
<dbReference type="EMBL" id="MTYH01000009">
    <property type="protein sequence ID" value="PNP48329.1"/>
    <property type="molecule type" value="Genomic_DNA"/>
</dbReference>
<keyword evidence="2 6" id="KW-0812">Transmembrane</keyword>
<evidence type="ECO:0000256" key="5">
    <source>
        <dbReference type="SAM" id="MobiDB-lite"/>
    </source>
</evidence>
<evidence type="ECO:0000313" key="7">
    <source>
        <dbReference type="EMBL" id="PNP48329.1"/>
    </source>
</evidence>
<feature type="region of interest" description="Disordered" evidence="5">
    <location>
        <begin position="1"/>
        <end position="28"/>
    </location>
</feature>
<keyword evidence="4 6" id="KW-0472">Membrane</keyword>
<accession>A0A2K0TS24</accession>
<dbReference type="Gene3D" id="1.20.1250.20">
    <property type="entry name" value="MFS general substrate transporter like domains"/>
    <property type="match status" value="1"/>
</dbReference>
<dbReference type="PANTHER" id="PTHR23507:SF1">
    <property type="entry name" value="FI18259P1-RELATED"/>
    <property type="match status" value="1"/>
</dbReference>
<feature type="transmembrane region" description="Helical" evidence="6">
    <location>
        <begin position="476"/>
        <end position="500"/>
    </location>
</feature>
<dbReference type="GO" id="GO:0022857">
    <property type="term" value="F:transmembrane transporter activity"/>
    <property type="evidence" value="ECO:0007669"/>
    <property type="project" value="InterPro"/>
</dbReference>
<dbReference type="GO" id="GO:0016020">
    <property type="term" value="C:membrane"/>
    <property type="evidence" value="ECO:0007669"/>
    <property type="project" value="UniProtKB-SubCell"/>
</dbReference>
<sequence>MDVDERSRLLPDQPDRDPEHVPAATSSRSETNAAFPRRHLIYCILIFIISFLVVSSSFLQVIPLFDLLMRNVCHRLHPEYEPGSPGCFFDGEVGTELMLVTRLSYVFTILPGILTAVPYGFLADQYGRKFGLFLSIVGLVLAQAFNIIVYLWPNVFHYRLTWISPLFMFIGGGSVVLSSMLFSMLSDLAPDAHRTTTFFGIGVSWLVAELFVFPLATTLKYTNIWLPIFIGISLYIPIIAIALFLPETLHMRALLDDVAPDLAEAALANQEERDGDESHNRPWWTRWRRSFTEGLPRFQEATVSVFWGNRQVALLLLTLLVTSAGMSAEIMLLPYANWRFGWDWLRAGNLIHFKAGFSVILLLLVLPAANYFLTIKRAMQPKKRDLLFARIGCILMVVGSLVVGLAPTSSLMLIGLVILSFGFPYGLILRGLLSELVDGQHRGLLFASAALMESLGGVIGRPLMEVCFKGGANAGGVWTGLPFLVATLFIALAVIVLRFVRVM</sequence>
<keyword evidence="3 6" id="KW-1133">Transmembrane helix</keyword>
<evidence type="ECO:0000256" key="4">
    <source>
        <dbReference type="ARBA" id="ARBA00023136"/>
    </source>
</evidence>
<dbReference type="SUPFAM" id="SSF103473">
    <property type="entry name" value="MFS general substrate transporter"/>
    <property type="match status" value="1"/>
</dbReference>
<feature type="transmembrane region" description="Helical" evidence="6">
    <location>
        <begin position="164"/>
        <end position="185"/>
    </location>
</feature>
<evidence type="ECO:0000256" key="1">
    <source>
        <dbReference type="ARBA" id="ARBA00004141"/>
    </source>
</evidence>
<dbReference type="AlphaFoldDB" id="A0A2K0TS24"/>
<feature type="transmembrane region" description="Helical" evidence="6">
    <location>
        <begin position="355"/>
        <end position="375"/>
    </location>
</feature>
<dbReference type="Proteomes" id="UP000236546">
    <property type="component" value="Unassembled WGS sequence"/>
</dbReference>
<comment type="caution">
    <text evidence="7">The sequence shown here is derived from an EMBL/GenBank/DDBJ whole genome shotgun (WGS) entry which is preliminary data.</text>
</comment>
<dbReference type="Pfam" id="PF07690">
    <property type="entry name" value="MFS_1"/>
    <property type="match status" value="1"/>
</dbReference>
<feature type="compositionally biased region" description="Basic and acidic residues" evidence="5">
    <location>
        <begin position="1"/>
        <end position="20"/>
    </location>
</feature>
<evidence type="ECO:0000256" key="3">
    <source>
        <dbReference type="ARBA" id="ARBA00022989"/>
    </source>
</evidence>
<reference evidence="7 8" key="1">
    <citation type="submission" date="2017-02" db="EMBL/GenBank/DDBJ databases">
        <title>Genomes of Trichoderma spp. with biocontrol activity.</title>
        <authorList>
            <person name="Gardiner D."/>
            <person name="Kazan K."/>
            <person name="Vos C."/>
            <person name="Harvey P."/>
        </authorList>
    </citation>
    <scope>NUCLEOTIDE SEQUENCE [LARGE SCALE GENOMIC DNA]</scope>
    <source>
        <strain evidence="7 8">A5MH</strain>
    </source>
</reference>
<dbReference type="InterPro" id="IPR011701">
    <property type="entry name" value="MFS"/>
</dbReference>
<name>A0A2K0TS24_9HYPO</name>
<feature type="transmembrane region" description="Helical" evidence="6">
    <location>
        <begin position="40"/>
        <end position="62"/>
    </location>
</feature>
<feature type="transmembrane region" description="Helical" evidence="6">
    <location>
        <begin position="130"/>
        <end position="152"/>
    </location>
</feature>
<feature type="transmembrane region" description="Helical" evidence="6">
    <location>
        <begin position="103"/>
        <end position="123"/>
    </location>
</feature>
<evidence type="ECO:0000256" key="6">
    <source>
        <dbReference type="SAM" id="Phobius"/>
    </source>
</evidence>
<evidence type="ECO:0000313" key="8">
    <source>
        <dbReference type="Proteomes" id="UP000236546"/>
    </source>
</evidence>
<dbReference type="InterPro" id="IPR036259">
    <property type="entry name" value="MFS_trans_sf"/>
</dbReference>
<feature type="transmembrane region" description="Helical" evidence="6">
    <location>
        <begin position="224"/>
        <end position="245"/>
    </location>
</feature>
<protein>
    <recommendedName>
        <fullName evidence="9">Major facilitator superfamily (MFS) profile domain-containing protein</fullName>
    </recommendedName>
</protein>
<organism evidence="7 8">
    <name type="scientific">Trichoderma gamsii</name>
    <dbReference type="NCBI Taxonomy" id="398673"/>
    <lineage>
        <taxon>Eukaryota</taxon>
        <taxon>Fungi</taxon>
        <taxon>Dikarya</taxon>
        <taxon>Ascomycota</taxon>
        <taxon>Pezizomycotina</taxon>
        <taxon>Sordariomycetes</taxon>
        <taxon>Hypocreomycetidae</taxon>
        <taxon>Hypocreales</taxon>
        <taxon>Hypocreaceae</taxon>
        <taxon>Trichoderma</taxon>
    </lineage>
</organism>
<gene>
    <name evidence="7" type="ORF">TGAMA5MH_00612</name>
</gene>
<evidence type="ECO:0008006" key="9">
    <source>
        <dbReference type="Google" id="ProtNLM"/>
    </source>
</evidence>
<feature type="transmembrane region" description="Helical" evidence="6">
    <location>
        <begin position="412"/>
        <end position="432"/>
    </location>
</feature>
<feature type="transmembrane region" description="Helical" evidence="6">
    <location>
        <begin position="197"/>
        <end position="218"/>
    </location>
</feature>